<reference evidence="2 3" key="1">
    <citation type="journal article" date="2023" name="Nucleic Acids Res.">
        <title>The hologenome of Daphnia magna reveals possible DNA methylation and microbiome-mediated evolution of the host genome.</title>
        <authorList>
            <person name="Chaturvedi A."/>
            <person name="Li X."/>
            <person name="Dhandapani V."/>
            <person name="Marshall H."/>
            <person name="Kissane S."/>
            <person name="Cuenca-Cambronero M."/>
            <person name="Asole G."/>
            <person name="Calvet F."/>
            <person name="Ruiz-Romero M."/>
            <person name="Marangio P."/>
            <person name="Guigo R."/>
            <person name="Rago D."/>
            <person name="Mirbahai L."/>
            <person name="Eastwood N."/>
            <person name="Colbourne J.K."/>
            <person name="Zhou J."/>
            <person name="Mallon E."/>
            <person name="Orsini L."/>
        </authorList>
    </citation>
    <scope>NUCLEOTIDE SEQUENCE [LARGE SCALE GENOMIC DNA]</scope>
    <source>
        <strain evidence="2">LRV0_1</strain>
    </source>
</reference>
<sequence>MENVNKMNNEIHFHLCGNETIKQTIIAEEKQENYSFYRHETEKKKPTNEPRDLIPDNFVSHPIPFPTVMG</sequence>
<name>A0ABR0AWC8_9CRUS</name>
<keyword evidence="3" id="KW-1185">Reference proteome</keyword>
<accession>A0ABR0AWC8</accession>
<organism evidence="2 3">
    <name type="scientific">Daphnia magna</name>
    <dbReference type="NCBI Taxonomy" id="35525"/>
    <lineage>
        <taxon>Eukaryota</taxon>
        <taxon>Metazoa</taxon>
        <taxon>Ecdysozoa</taxon>
        <taxon>Arthropoda</taxon>
        <taxon>Crustacea</taxon>
        <taxon>Branchiopoda</taxon>
        <taxon>Diplostraca</taxon>
        <taxon>Cladocera</taxon>
        <taxon>Anomopoda</taxon>
        <taxon>Daphniidae</taxon>
        <taxon>Daphnia</taxon>
    </lineage>
</organism>
<evidence type="ECO:0000313" key="3">
    <source>
        <dbReference type="Proteomes" id="UP001234178"/>
    </source>
</evidence>
<comment type="caution">
    <text evidence="2">The sequence shown here is derived from an EMBL/GenBank/DDBJ whole genome shotgun (WGS) entry which is preliminary data.</text>
</comment>
<gene>
    <name evidence="2" type="ORF">OUZ56_022431</name>
</gene>
<evidence type="ECO:0000256" key="1">
    <source>
        <dbReference type="SAM" id="MobiDB-lite"/>
    </source>
</evidence>
<dbReference type="Proteomes" id="UP001234178">
    <property type="component" value="Unassembled WGS sequence"/>
</dbReference>
<proteinExistence type="predicted"/>
<feature type="compositionally biased region" description="Basic and acidic residues" evidence="1">
    <location>
        <begin position="39"/>
        <end position="54"/>
    </location>
</feature>
<feature type="region of interest" description="Disordered" evidence="1">
    <location>
        <begin position="39"/>
        <end position="70"/>
    </location>
</feature>
<protein>
    <submittedName>
        <fullName evidence="2">Uncharacterized protein</fullName>
    </submittedName>
</protein>
<dbReference type="EMBL" id="JAOYFB010000039">
    <property type="protein sequence ID" value="KAK4029439.1"/>
    <property type="molecule type" value="Genomic_DNA"/>
</dbReference>
<evidence type="ECO:0000313" key="2">
    <source>
        <dbReference type="EMBL" id="KAK4029439.1"/>
    </source>
</evidence>